<evidence type="ECO:0000256" key="5">
    <source>
        <dbReference type="SAM" id="Phobius"/>
    </source>
</evidence>
<dbReference type="HOGENOM" id="CLU_036884_1_0_11"/>
<dbReference type="Gene3D" id="2.20.230.10">
    <property type="entry name" value="Resuscitation-promoting factor rpfb"/>
    <property type="match status" value="1"/>
</dbReference>
<evidence type="ECO:0000256" key="2">
    <source>
        <dbReference type="ARBA" id="ARBA00022729"/>
    </source>
</evidence>
<feature type="domain" description="G5" evidence="6">
    <location>
        <begin position="330"/>
        <end position="410"/>
    </location>
</feature>
<dbReference type="Pfam" id="PF06737">
    <property type="entry name" value="Transglycosylas"/>
    <property type="match status" value="1"/>
</dbReference>
<dbReference type="STRING" id="928724.SacglDRAFT_03620"/>
<dbReference type="InterPro" id="IPR007137">
    <property type="entry name" value="DUF348"/>
</dbReference>
<keyword evidence="5" id="KW-0812">Transmembrane</keyword>
<evidence type="ECO:0000256" key="4">
    <source>
        <dbReference type="SAM" id="MobiDB-lite"/>
    </source>
</evidence>
<dbReference type="CDD" id="cd13925">
    <property type="entry name" value="RPF"/>
    <property type="match status" value="1"/>
</dbReference>
<proteinExistence type="inferred from homology"/>
<dbReference type="InterPro" id="IPR051933">
    <property type="entry name" value="Resuscitation_pf_RpfB"/>
</dbReference>
<keyword evidence="2" id="KW-0732">Signal</keyword>
<dbReference type="InterPro" id="IPR023346">
    <property type="entry name" value="Lysozyme-like_dom_sf"/>
</dbReference>
<dbReference type="Pfam" id="PF07501">
    <property type="entry name" value="G5"/>
    <property type="match status" value="1"/>
</dbReference>
<dbReference type="InterPro" id="IPR010618">
    <property type="entry name" value="RPF"/>
</dbReference>
<dbReference type="eggNOG" id="COG3583">
    <property type="taxonomic scope" value="Bacteria"/>
</dbReference>
<organism evidence="7 8">
    <name type="scientific">Saccharomonospora glauca K62</name>
    <dbReference type="NCBI Taxonomy" id="928724"/>
    <lineage>
        <taxon>Bacteria</taxon>
        <taxon>Bacillati</taxon>
        <taxon>Actinomycetota</taxon>
        <taxon>Actinomycetes</taxon>
        <taxon>Pseudonocardiales</taxon>
        <taxon>Pseudonocardiaceae</taxon>
        <taxon>Saccharomonospora</taxon>
    </lineage>
</organism>
<dbReference type="SMART" id="SM01208">
    <property type="entry name" value="G5"/>
    <property type="match status" value="1"/>
</dbReference>
<dbReference type="AlphaFoldDB" id="I1D6A1"/>
<gene>
    <name evidence="7" type="ORF">SacglDRAFT_03620</name>
</gene>
<evidence type="ECO:0000256" key="1">
    <source>
        <dbReference type="ARBA" id="ARBA00010830"/>
    </source>
</evidence>
<comment type="similarity">
    <text evidence="1">Belongs to the transglycosylase family. Rpf subfamily.</text>
</comment>
<dbReference type="InterPro" id="IPR011098">
    <property type="entry name" value="G5_dom"/>
</dbReference>
<name>I1D6A1_9PSEU</name>
<reference evidence="7 8" key="1">
    <citation type="submission" date="2011-09" db="EMBL/GenBank/DDBJ databases">
        <authorList>
            <consortium name="US DOE Joint Genome Institute (JGI-PGF)"/>
            <person name="Lucas S."/>
            <person name="Han J."/>
            <person name="Lapidus A."/>
            <person name="Cheng J.-F."/>
            <person name="Goodwin L."/>
            <person name="Pitluck S."/>
            <person name="Peters L."/>
            <person name="Land M.L."/>
            <person name="Hauser L."/>
            <person name="Brambilla E."/>
            <person name="Klenk H.-P."/>
            <person name="Woyke T.J."/>
        </authorList>
    </citation>
    <scope>NUCLEOTIDE SEQUENCE [LARGE SCALE GENOMIC DNA]</scope>
    <source>
        <strain evidence="7 8">K62</strain>
    </source>
</reference>
<accession>I1D6A1</accession>
<feature type="transmembrane region" description="Helical" evidence="5">
    <location>
        <begin position="139"/>
        <end position="157"/>
    </location>
</feature>
<reference evidence="8" key="2">
    <citation type="submission" date="2012-01" db="EMBL/GenBank/DDBJ databases">
        <title>Noncontiguous Finished sequence of chromosome of Saccharomonospora glauca K62.</title>
        <authorList>
            <consortium name="US DOE Joint Genome Institute"/>
            <person name="Lucas S."/>
            <person name="Han J."/>
            <person name="Lapidus A."/>
            <person name="Cheng J.-F."/>
            <person name="Goodwin L."/>
            <person name="Pitluck S."/>
            <person name="Peters L."/>
            <person name="Mikhailova N."/>
            <person name="Held B."/>
            <person name="Detter J.C."/>
            <person name="Han C."/>
            <person name="Tapia R."/>
            <person name="Land M."/>
            <person name="Hauser L."/>
            <person name="Kyrpides N."/>
            <person name="Ivanova N."/>
            <person name="Pagani I."/>
            <person name="Brambilla E.-M."/>
            <person name="Klenk H.-P."/>
            <person name="Woyke T."/>
        </authorList>
    </citation>
    <scope>NUCLEOTIDE SEQUENCE [LARGE SCALE GENOMIC DNA]</scope>
    <source>
        <strain evidence="8">K62</strain>
    </source>
</reference>
<dbReference type="Gene3D" id="1.10.530.10">
    <property type="match status" value="1"/>
</dbReference>
<keyword evidence="3" id="KW-0378">Hydrolase</keyword>
<dbReference type="Proteomes" id="UP000005087">
    <property type="component" value="Chromosome"/>
</dbReference>
<keyword evidence="8" id="KW-1185">Reference proteome</keyword>
<dbReference type="PANTHER" id="PTHR39160:SF4">
    <property type="entry name" value="RESUSCITATION-PROMOTING FACTOR RPFB"/>
    <property type="match status" value="1"/>
</dbReference>
<dbReference type="PROSITE" id="PS51109">
    <property type="entry name" value="G5"/>
    <property type="match status" value="1"/>
</dbReference>
<evidence type="ECO:0000313" key="8">
    <source>
        <dbReference type="Proteomes" id="UP000005087"/>
    </source>
</evidence>
<dbReference type="SUPFAM" id="SSF53955">
    <property type="entry name" value="Lysozyme-like"/>
    <property type="match status" value="1"/>
</dbReference>
<evidence type="ECO:0000259" key="6">
    <source>
        <dbReference type="PROSITE" id="PS51109"/>
    </source>
</evidence>
<evidence type="ECO:0000256" key="3">
    <source>
        <dbReference type="ARBA" id="ARBA00022801"/>
    </source>
</evidence>
<keyword evidence="5" id="KW-1133">Transmembrane helix</keyword>
<keyword evidence="5" id="KW-0472">Membrane</keyword>
<dbReference type="EMBL" id="CM001484">
    <property type="protein sequence ID" value="EIF00476.1"/>
    <property type="molecule type" value="Genomic_DNA"/>
</dbReference>
<dbReference type="Pfam" id="PF03990">
    <property type="entry name" value="DUF348"/>
    <property type="match status" value="3"/>
</dbReference>
<protein>
    <recommendedName>
        <fullName evidence="6">G5 domain-containing protein</fullName>
    </recommendedName>
</protein>
<dbReference type="PANTHER" id="PTHR39160">
    <property type="entry name" value="CELL WALL-BINDING PROTEIN YOCH"/>
    <property type="match status" value="1"/>
</dbReference>
<dbReference type="GO" id="GO:0016787">
    <property type="term" value="F:hydrolase activity"/>
    <property type="evidence" value="ECO:0007669"/>
    <property type="project" value="UniProtKB-KW"/>
</dbReference>
<evidence type="ECO:0000313" key="7">
    <source>
        <dbReference type="EMBL" id="EIF00476.1"/>
    </source>
</evidence>
<sequence length="500" mass="54199">MYVGERVLRGARRRRWLRESVYLREGIDPVTDRDGHKAASTALLDWPSEAENLDFSPEPEVTPHDVLTALGPDAEALMAEAGVDVDELIRLINAETTMLPPIELPSENEQQGQESTDSEGEDGFVGAVKTWKKRFLRGTVLAVMITLTGGGAAALAMNKSVTVDVDGEKQTIRSYGDTVGEVLEDAGITVGAHDALSPSPQAPVGDGGVIKLERGRQLTLVVDGESRESWVRATTVREALTQLGLDHLNTGGTWFSAPLSGEVPLEGMRLEIKTEKTVTLYDGGEKPREITTNAVTAAELLAELGLDLGKQDKIEEGADFKLTDGAEVHVSRTGVTVVEKTETIEPEVEIVYDDTLEKGKEVVEEEGKPGEKLVTYRVTKKNGKVIDSEELSSKVVKKAEKRVVRVGTKVTVPEIGNTAVWDALAQCEASGNWAANTGNGYYGGLQFNKQTWDAYGGTEYAAYPHQATREQQIDIAERVRDSRGGYGAWPHCSSQLGLPK</sequence>
<feature type="region of interest" description="Disordered" evidence="4">
    <location>
        <begin position="100"/>
        <end position="123"/>
    </location>
</feature>